<comment type="caution">
    <text evidence="1">The sequence shown here is derived from an EMBL/GenBank/DDBJ whole genome shotgun (WGS) entry which is preliminary data.</text>
</comment>
<keyword evidence="2" id="KW-1185">Reference proteome</keyword>
<dbReference type="RefSeq" id="WP_204501113.1">
    <property type="nucleotide sequence ID" value="NZ_JACJKJ010000018.1"/>
</dbReference>
<evidence type="ECO:0000313" key="2">
    <source>
        <dbReference type="Proteomes" id="UP000782117"/>
    </source>
</evidence>
<accession>A0ABS2FC31</accession>
<proteinExistence type="predicted"/>
<gene>
    <name evidence="1" type="ORF">H6A24_12100</name>
</gene>
<sequence>MNFKQYFYLFAVIVFSFSSCSEDENLENSPESKIYNIAGKVEKGPFIGGSTITIQPMNENLQVVGHVYSSTIQDNLGNFSFGSKSFEAPYAELIANGYFFNETNGQLSSSTLNLHTLVDLSDDTTVNINLFTHLKYQRIQKLIADGMEFKEANKQAQQELFTAFGLQKYVEKDASTISIADGTDESAALIAISSLLLINRDEAAFTEYLAQLSKEFSDKGFFEENTKQQINEDKQAILYRLSSIKDYLIGHYKKYGLEIEVKELVRYLDWDNDGTAGNETLQEGQEVKLEKTELNVPNEGGTYTIGISSPIPVYLNEITTENAFTNNIYENIENTDISIEKSLNEDKLILIISPLQSKTAKSTTIQICDCLDNVLGEIKIIQEGNKNASIPKLGETGKQLVTEFTSNIAQGFAELNLIEQYYHYNVETDLVNQYINVSNNTIENIWNNFYRANYIIMRFKDAEAEQLNVYQDYFNVFSVPCSIII</sequence>
<organism evidence="1 2">
    <name type="scientific">Bacteroides caecicola</name>
    <dbReference type="NCBI Taxonomy" id="1462569"/>
    <lineage>
        <taxon>Bacteria</taxon>
        <taxon>Pseudomonadati</taxon>
        <taxon>Bacteroidota</taxon>
        <taxon>Bacteroidia</taxon>
        <taxon>Bacteroidales</taxon>
        <taxon>Bacteroidaceae</taxon>
        <taxon>Bacteroides</taxon>
    </lineage>
</organism>
<name>A0ABS2FC31_9BACE</name>
<evidence type="ECO:0008006" key="3">
    <source>
        <dbReference type="Google" id="ProtNLM"/>
    </source>
</evidence>
<dbReference type="Proteomes" id="UP000782117">
    <property type="component" value="Unassembled WGS sequence"/>
</dbReference>
<reference evidence="1 2" key="1">
    <citation type="journal article" date="2021" name="Sci. Rep.">
        <title>The distribution of antibiotic resistance genes in chicken gut microbiota commensals.</title>
        <authorList>
            <person name="Juricova H."/>
            <person name="Matiasovicova J."/>
            <person name="Kubasova T."/>
            <person name="Cejkova D."/>
            <person name="Rychlik I."/>
        </authorList>
    </citation>
    <scope>NUCLEOTIDE SEQUENCE [LARGE SCALE GENOMIC DNA]</scope>
    <source>
        <strain evidence="1 2">An768</strain>
    </source>
</reference>
<protein>
    <recommendedName>
        <fullName evidence="3">Carboxypeptidase regulatory-like domain-containing protein</fullName>
    </recommendedName>
</protein>
<dbReference type="PROSITE" id="PS51257">
    <property type="entry name" value="PROKAR_LIPOPROTEIN"/>
    <property type="match status" value="1"/>
</dbReference>
<dbReference type="EMBL" id="JACJKJ010000018">
    <property type="protein sequence ID" value="MBM6807225.1"/>
    <property type="molecule type" value="Genomic_DNA"/>
</dbReference>
<evidence type="ECO:0000313" key="1">
    <source>
        <dbReference type="EMBL" id="MBM6807225.1"/>
    </source>
</evidence>